<accession>A0A067C673</accession>
<feature type="compositionally biased region" description="Low complexity" evidence="1">
    <location>
        <begin position="493"/>
        <end position="505"/>
    </location>
</feature>
<dbReference type="Proteomes" id="UP000030745">
    <property type="component" value="Unassembled WGS sequence"/>
</dbReference>
<dbReference type="AlphaFoldDB" id="A0A067C673"/>
<feature type="region of interest" description="Disordered" evidence="1">
    <location>
        <begin position="164"/>
        <end position="222"/>
    </location>
</feature>
<dbReference type="KEGG" id="spar:SPRG_08324"/>
<feature type="compositionally biased region" description="Basic and acidic residues" evidence="1">
    <location>
        <begin position="77"/>
        <end position="88"/>
    </location>
</feature>
<gene>
    <name evidence="2" type="ORF">SPRG_08324</name>
</gene>
<reference evidence="2 3" key="1">
    <citation type="journal article" date="2013" name="PLoS Genet.">
        <title>Distinctive expansion of potential virulence genes in the genome of the oomycete fish pathogen Saprolegnia parasitica.</title>
        <authorList>
            <person name="Jiang R.H."/>
            <person name="de Bruijn I."/>
            <person name="Haas B.J."/>
            <person name="Belmonte R."/>
            <person name="Lobach L."/>
            <person name="Christie J."/>
            <person name="van den Ackerveken G."/>
            <person name="Bottin A."/>
            <person name="Bulone V."/>
            <person name="Diaz-Moreno S.M."/>
            <person name="Dumas B."/>
            <person name="Fan L."/>
            <person name="Gaulin E."/>
            <person name="Govers F."/>
            <person name="Grenville-Briggs L.J."/>
            <person name="Horner N.R."/>
            <person name="Levin J.Z."/>
            <person name="Mammella M."/>
            <person name="Meijer H.J."/>
            <person name="Morris P."/>
            <person name="Nusbaum C."/>
            <person name="Oome S."/>
            <person name="Phillips A.J."/>
            <person name="van Rooyen D."/>
            <person name="Rzeszutek E."/>
            <person name="Saraiva M."/>
            <person name="Secombes C.J."/>
            <person name="Seidl M.F."/>
            <person name="Snel B."/>
            <person name="Stassen J.H."/>
            <person name="Sykes S."/>
            <person name="Tripathy S."/>
            <person name="van den Berg H."/>
            <person name="Vega-Arreguin J.C."/>
            <person name="Wawra S."/>
            <person name="Young S.K."/>
            <person name="Zeng Q."/>
            <person name="Dieguez-Uribeondo J."/>
            <person name="Russ C."/>
            <person name="Tyler B.M."/>
            <person name="van West P."/>
        </authorList>
    </citation>
    <scope>NUCLEOTIDE SEQUENCE [LARGE SCALE GENOMIC DNA]</scope>
    <source>
        <strain evidence="2 3">CBS 223.65</strain>
    </source>
</reference>
<feature type="compositionally biased region" description="Acidic residues" evidence="1">
    <location>
        <begin position="191"/>
        <end position="205"/>
    </location>
</feature>
<feature type="compositionally biased region" description="Polar residues" evidence="1">
    <location>
        <begin position="260"/>
        <end position="270"/>
    </location>
</feature>
<feature type="region of interest" description="Disordered" evidence="1">
    <location>
        <begin position="245"/>
        <end position="272"/>
    </location>
</feature>
<dbReference type="VEuPathDB" id="FungiDB:SPRG_08324"/>
<dbReference type="GeneID" id="24130553"/>
<feature type="region of interest" description="Disordered" evidence="1">
    <location>
        <begin position="452"/>
        <end position="574"/>
    </location>
</feature>
<evidence type="ECO:0000313" key="2">
    <source>
        <dbReference type="EMBL" id="KDO26249.1"/>
    </source>
</evidence>
<name>A0A067C673_SAPPC</name>
<proteinExistence type="predicted"/>
<feature type="compositionally biased region" description="Low complexity" evidence="1">
    <location>
        <begin position="10"/>
        <end position="21"/>
    </location>
</feature>
<organism evidence="2 3">
    <name type="scientific">Saprolegnia parasitica (strain CBS 223.65)</name>
    <dbReference type="NCBI Taxonomy" id="695850"/>
    <lineage>
        <taxon>Eukaryota</taxon>
        <taxon>Sar</taxon>
        <taxon>Stramenopiles</taxon>
        <taxon>Oomycota</taxon>
        <taxon>Saprolegniomycetes</taxon>
        <taxon>Saprolegniales</taxon>
        <taxon>Saprolegniaceae</taxon>
        <taxon>Saprolegnia</taxon>
    </lineage>
</organism>
<feature type="compositionally biased region" description="Acidic residues" evidence="1">
    <location>
        <begin position="64"/>
        <end position="76"/>
    </location>
</feature>
<feature type="region of interest" description="Disordered" evidence="1">
    <location>
        <begin position="1"/>
        <end position="92"/>
    </location>
</feature>
<protein>
    <submittedName>
        <fullName evidence="2">Uncharacterized protein</fullName>
    </submittedName>
</protein>
<feature type="region of interest" description="Disordered" evidence="1">
    <location>
        <begin position="326"/>
        <end position="381"/>
    </location>
</feature>
<sequence>MLAADLELGVAAPSTTAAPVTGLDPPAALESVESQAGAADQSAPAPHDNENAFESSEGSADISLSEDDSAFSDDGYESDRHLIEHEDAVDAPQVHAPDVALLDAPMYYSSSTATEYSDIEVAEPVVVELPAFAPHASFELPSLPVVEEVPPVVEEVPPVERADEGTSLFVPYSGVDHTGARIPGTLSPSSSEEDDDDEEDEEDYDFGGGLSGDDAPNGADQAPNVGVEQVAVGSMVPTDTAAVAVASDPPPRSLDVAEATTATPSTQVPETSPLPDLEFVIQVPALPRLSHLASPVIGYGDASGQPRDGSASNTAASSAVNLDANLSLSDDSDDDFAAELERETLPVASSERQQGVAGKRSRAVDEASSCAPAPSSKHGKAAASTLSLNVDANLSLSDDSDADFAAELEAETAATSLAKPTQRVPAATSSTFNLDAELSLSDDSDFVASLERGNVKKTPAPLTEAPSGLNLEANLSLSDDSGDAKAPPAAGNVASVVESSDSDASFLAELHRDSPPPPPTKRGRGRPRKQPVAAMGAPGCKRSLAATSPSTEKPKRGRKPGKAKAPPRPAPGDAALNEELNRELVATAPRILSAGLSDTLSELEKELERELMSLPSPLVAPPKERPPVICTRENNAMEGLRRGPAAATRYGGTSAVDDAVDVDRDCAIRCRVDANVADADRASSTACRADVNTASPICNADGVDPESSCAASSIGCHGAASCAANDNCRPCLYLPHLYLDSDPRNHCQAHLD</sequence>
<evidence type="ECO:0000256" key="1">
    <source>
        <dbReference type="SAM" id="MobiDB-lite"/>
    </source>
</evidence>
<dbReference type="EMBL" id="KK583225">
    <property type="protein sequence ID" value="KDO26249.1"/>
    <property type="molecule type" value="Genomic_DNA"/>
</dbReference>
<keyword evidence="3" id="KW-1185">Reference proteome</keyword>
<dbReference type="RefSeq" id="XP_012202958.1">
    <property type="nucleotide sequence ID" value="XM_012347568.1"/>
</dbReference>
<evidence type="ECO:0000313" key="3">
    <source>
        <dbReference type="Proteomes" id="UP000030745"/>
    </source>
</evidence>